<evidence type="ECO:0000313" key="2">
    <source>
        <dbReference type="Proteomes" id="UP000177088"/>
    </source>
</evidence>
<dbReference type="Pfam" id="PF19927">
    <property type="entry name" value="DUF6390"/>
    <property type="match status" value="1"/>
</dbReference>
<accession>A0A1F7UA22</accession>
<proteinExistence type="predicted"/>
<comment type="caution">
    <text evidence="1">The sequence shown here is derived from an EMBL/GenBank/DDBJ whole genome shotgun (WGS) entry which is preliminary data.</text>
</comment>
<reference evidence="1 2" key="1">
    <citation type="journal article" date="2016" name="Nat. Commun.">
        <title>Thousands of microbial genomes shed light on interconnected biogeochemical processes in an aquifer system.</title>
        <authorList>
            <person name="Anantharaman K."/>
            <person name="Brown C.T."/>
            <person name="Hug L.A."/>
            <person name="Sharon I."/>
            <person name="Castelle C.J."/>
            <person name="Probst A.J."/>
            <person name="Thomas B.C."/>
            <person name="Singh A."/>
            <person name="Wilkins M.J."/>
            <person name="Karaoz U."/>
            <person name="Brodie E.L."/>
            <person name="Williams K.H."/>
            <person name="Hubbard S.S."/>
            <person name="Banfield J.F."/>
        </authorList>
    </citation>
    <scope>NUCLEOTIDE SEQUENCE [LARGE SCALE GENOMIC DNA]</scope>
</reference>
<gene>
    <name evidence="1" type="ORF">A3C96_04265</name>
</gene>
<evidence type="ECO:0000313" key="1">
    <source>
        <dbReference type="EMBL" id="OGL74638.1"/>
    </source>
</evidence>
<organism evidence="1 2">
    <name type="scientific">Candidatus Uhrbacteria bacterium RIFCSPHIGHO2_02_FULL_60_10</name>
    <dbReference type="NCBI Taxonomy" id="1802392"/>
    <lineage>
        <taxon>Bacteria</taxon>
        <taxon>Candidatus Uhriibacteriota</taxon>
    </lineage>
</organism>
<dbReference type="EMBL" id="MGEA01000011">
    <property type="protein sequence ID" value="OGL74638.1"/>
    <property type="molecule type" value="Genomic_DNA"/>
</dbReference>
<dbReference type="AlphaFoldDB" id="A0A1F7UA22"/>
<dbReference type="Proteomes" id="UP000177088">
    <property type="component" value="Unassembled WGS sequence"/>
</dbReference>
<name>A0A1F7UA22_9BACT</name>
<sequence length="242" mass="27454">MDGILRCSRYAFGPNRLHYCGPDANAEIKAYIDNGAQDPGLEAMLRGFRTMYPYLKLIADANRIRDPFDDRVVEAYWIGNRLLETVERRALHSHLEEQGLKDQLGSRSFSLLEDKIRHGALPHHSFHVLDIWKRTGHLAIEHTLESMDSCRISWGKVLAVDGPKITVESEPLVLLDGKLALDAPMRRTVIRALESRTDIEQLVPGNWITIHWGVPCEAVTAEQTAVLKKYTLRHLTLANETL</sequence>
<dbReference type="InterPro" id="IPR045660">
    <property type="entry name" value="DUF6390"/>
</dbReference>
<protein>
    <submittedName>
        <fullName evidence="1">Uncharacterized protein</fullName>
    </submittedName>
</protein>